<dbReference type="InterPro" id="IPR014721">
    <property type="entry name" value="Ribsml_uS5_D2-typ_fold_subgr"/>
</dbReference>
<evidence type="ECO:0000259" key="7">
    <source>
        <dbReference type="Pfam" id="PF00288"/>
    </source>
</evidence>
<keyword evidence="2" id="KW-0808">Transferase</keyword>
<feature type="domain" description="GHMP kinase N-terminal" evidence="7">
    <location>
        <begin position="85"/>
        <end position="174"/>
    </location>
</feature>
<dbReference type="InterPro" id="IPR020568">
    <property type="entry name" value="Ribosomal_Su5_D2-typ_SF"/>
</dbReference>
<dbReference type="PRINTS" id="PR00473">
    <property type="entry name" value="GALCTOKINASE"/>
</dbReference>
<evidence type="ECO:0000256" key="1">
    <source>
        <dbReference type="ARBA" id="ARBA00006566"/>
    </source>
</evidence>
<evidence type="ECO:0000256" key="4">
    <source>
        <dbReference type="ARBA" id="ARBA00022777"/>
    </source>
</evidence>
<evidence type="ECO:0000256" key="5">
    <source>
        <dbReference type="ARBA" id="ARBA00022840"/>
    </source>
</evidence>
<evidence type="ECO:0000313" key="10">
    <source>
        <dbReference type="Proteomes" id="UP000610760"/>
    </source>
</evidence>
<gene>
    <name evidence="9" type="ORF">H8710_01730</name>
</gene>
<accession>A0A926I6E9</accession>
<comment type="caution">
    <text evidence="9">The sequence shown here is derived from an EMBL/GenBank/DDBJ whole genome shotgun (WGS) entry which is preliminary data.</text>
</comment>
<dbReference type="EMBL" id="JACRSV010000001">
    <property type="protein sequence ID" value="MBC8558781.1"/>
    <property type="molecule type" value="Genomic_DNA"/>
</dbReference>
<dbReference type="Gene3D" id="3.30.70.890">
    <property type="entry name" value="GHMP kinase, C-terminal domain"/>
    <property type="match status" value="1"/>
</dbReference>
<dbReference type="PRINTS" id="PR00959">
    <property type="entry name" value="MEVGALKINASE"/>
</dbReference>
<dbReference type="SUPFAM" id="SSF55060">
    <property type="entry name" value="GHMP Kinase, C-terminal domain"/>
    <property type="match status" value="1"/>
</dbReference>
<dbReference type="InterPro" id="IPR013750">
    <property type="entry name" value="GHMP_kinase_C_dom"/>
</dbReference>
<protein>
    <submittedName>
        <fullName evidence="9">GHMP kinase</fullName>
    </submittedName>
</protein>
<reference evidence="9" key="1">
    <citation type="submission" date="2020-08" db="EMBL/GenBank/DDBJ databases">
        <title>Genome public.</title>
        <authorList>
            <person name="Liu C."/>
            <person name="Sun Q."/>
        </authorList>
    </citation>
    <scope>NUCLEOTIDE SEQUENCE</scope>
    <source>
        <strain evidence="9">NSJ-33</strain>
    </source>
</reference>
<dbReference type="Pfam" id="PF00288">
    <property type="entry name" value="GHMP_kinases_N"/>
    <property type="match status" value="1"/>
</dbReference>
<evidence type="ECO:0000259" key="8">
    <source>
        <dbReference type="Pfam" id="PF08544"/>
    </source>
</evidence>
<dbReference type="PANTHER" id="PTHR10457:SF7">
    <property type="entry name" value="GALACTOKINASE-RELATED"/>
    <property type="match status" value="1"/>
</dbReference>
<sequence>MLKVSTPSRICLFGEHQDYLGLEVIASGINLRFSTKAEKRDDMLLHIKIRDKSISELGAKNIDNKYEEYTIDMSQELKYENNRDYFKSIVNVLKKEGFPLVGADVTMDSEIPIGKGMCSSTTMVLVLTTTLAALCDRGRASDSKLMAKLAWKAEVEEFNEPGGMMDQYASALGGLVHIDFSDGVVPEKLDVDLKGCFILFDSLQQKDTIKVLGDSKYPTQEGLKELEQYGIHSIRDFYENPELEKYVDSLDELHQRKIRANIDNYRIQREALDMLSSGNVDDEKLGQLLSRQHKNLRDGLQISTPIIDKVLDTAIQNGAYGGKFNGSGGGGCMYCYAPVGKAEQIVKAVNDMGYPAMVLKQDKGVTITDC</sequence>
<dbReference type="PIRSF" id="PIRSF000530">
    <property type="entry name" value="Galactokinase"/>
    <property type="match status" value="1"/>
</dbReference>
<dbReference type="InterPro" id="IPR036554">
    <property type="entry name" value="GHMP_kinase_C_sf"/>
</dbReference>
<keyword evidence="5" id="KW-0067">ATP-binding</keyword>
<dbReference type="GO" id="GO:0005829">
    <property type="term" value="C:cytosol"/>
    <property type="evidence" value="ECO:0007669"/>
    <property type="project" value="TreeGrafter"/>
</dbReference>
<evidence type="ECO:0000256" key="6">
    <source>
        <dbReference type="ARBA" id="ARBA00023144"/>
    </source>
</evidence>
<evidence type="ECO:0000256" key="2">
    <source>
        <dbReference type="ARBA" id="ARBA00022679"/>
    </source>
</evidence>
<keyword evidence="3" id="KW-0547">Nucleotide-binding</keyword>
<evidence type="ECO:0000256" key="3">
    <source>
        <dbReference type="ARBA" id="ARBA00022741"/>
    </source>
</evidence>
<feature type="domain" description="GHMP kinase C-terminal" evidence="8">
    <location>
        <begin position="282"/>
        <end position="353"/>
    </location>
</feature>
<dbReference type="InterPro" id="IPR006204">
    <property type="entry name" value="GHMP_kinase_N_dom"/>
</dbReference>
<dbReference type="Proteomes" id="UP000610760">
    <property type="component" value="Unassembled WGS sequence"/>
</dbReference>
<name>A0A926I6E9_9FIRM</name>
<dbReference type="Pfam" id="PF08544">
    <property type="entry name" value="GHMP_kinases_C"/>
    <property type="match status" value="1"/>
</dbReference>
<dbReference type="GO" id="GO:0004335">
    <property type="term" value="F:galactokinase activity"/>
    <property type="evidence" value="ECO:0007669"/>
    <property type="project" value="InterPro"/>
</dbReference>
<dbReference type="InterPro" id="IPR006206">
    <property type="entry name" value="Mevalonate/galactokinase"/>
</dbReference>
<dbReference type="SUPFAM" id="SSF54211">
    <property type="entry name" value="Ribosomal protein S5 domain 2-like"/>
    <property type="match status" value="1"/>
</dbReference>
<dbReference type="GO" id="GO:0006012">
    <property type="term" value="P:galactose metabolic process"/>
    <property type="evidence" value="ECO:0007669"/>
    <property type="project" value="UniProtKB-KW"/>
</dbReference>
<keyword evidence="6" id="KW-0119">Carbohydrate metabolism</keyword>
<dbReference type="Gene3D" id="3.30.230.10">
    <property type="match status" value="1"/>
</dbReference>
<evidence type="ECO:0000313" key="9">
    <source>
        <dbReference type="EMBL" id="MBC8558781.1"/>
    </source>
</evidence>
<dbReference type="InterPro" id="IPR000705">
    <property type="entry name" value="Galactokinase"/>
</dbReference>
<proteinExistence type="inferred from homology"/>
<keyword evidence="4 9" id="KW-0418">Kinase</keyword>
<keyword evidence="6" id="KW-0299">Galactose metabolism</keyword>
<dbReference type="RefSeq" id="WP_249293666.1">
    <property type="nucleotide sequence ID" value="NZ_JACRSV010000001.1"/>
</dbReference>
<dbReference type="PANTHER" id="PTHR10457">
    <property type="entry name" value="MEVALONATE KINASE/GALACTOKINASE"/>
    <property type="match status" value="1"/>
</dbReference>
<organism evidence="9 10">
    <name type="scientific">Fumia xinanensis</name>
    <dbReference type="NCBI Taxonomy" id="2763659"/>
    <lineage>
        <taxon>Bacteria</taxon>
        <taxon>Bacillati</taxon>
        <taxon>Bacillota</taxon>
        <taxon>Clostridia</taxon>
        <taxon>Eubacteriales</taxon>
        <taxon>Oscillospiraceae</taxon>
        <taxon>Fumia</taxon>
    </lineage>
</organism>
<dbReference type="GO" id="GO:0005524">
    <property type="term" value="F:ATP binding"/>
    <property type="evidence" value="ECO:0007669"/>
    <property type="project" value="UniProtKB-KW"/>
</dbReference>
<comment type="similarity">
    <text evidence="1">Belongs to the GHMP kinase family. GalK subfamily.</text>
</comment>
<dbReference type="AlphaFoldDB" id="A0A926I6E9"/>
<keyword evidence="10" id="KW-1185">Reference proteome</keyword>